<feature type="transmembrane region" description="Helical" evidence="1">
    <location>
        <begin position="491"/>
        <end position="515"/>
    </location>
</feature>
<gene>
    <name evidence="4" type="ORF">DLM85_06925</name>
</gene>
<dbReference type="SUPFAM" id="SSF56601">
    <property type="entry name" value="beta-lactamase/transpeptidase-like"/>
    <property type="match status" value="1"/>
</dbReference>
<evidence type="ECO:0000313" key="5">
    <source>
        <dbReference type="Proteomes" id="UP000248553"/>
    </source>
</evidence>
<protein>
    <recommendedName>
        <fullName evidence="3">Beta-lactamase-related domain-containing protein</fullName>
    </recommendedName>
</protein>
<dbReference type="RefSeq" id="WP_111477312.1">
    <property type="nucleotide sequence ID" value="NZ_QHKM01000001.1"/>
</dbReference>
<dbReference type="InterPro" id="IPR001466">
    <property type="entry name" value="Beta-lactam-related"/>
</dbReference>
<dbReference type="Pfam" id="PF00144">
    <property type="entry name" value="Beta-lactamase"/>
    <property type="match status" value="1"/>
</dbReference>
<name>A0A328BTF0_9BACT</name>
<dbReference type="AlphaFoldDB" id="A0A328BTF0"/>
<reference evidence="5" key="1">
    <citation type="submission" date="2018-05" db="EMBL/GenBank/DDBJ databases">
        <authorList>
            <person name="Nie L."/>
        </authorList>
    </citation>
    <scope>NUCLEOTIDE SEQUENCE [LARGE SCALE GENOMIC DNA]</scope>
    <source>
        <strain evidence="5">NL</strain>
    </source>
</reference>
<feature type="transmembrane region" description="Helical" evidence="1">
    <location>
        <begin position="559"/>
        <end position="582"/>
    </location>
</feature>
<keyword evidence="1" id="KW-1133">Transmembrane helix</keyword>
<evidence type="ECO:0000256" key="1">
    <source>
        <dbReference type="SAM" id="Phobius"/>
    </source>
</evidence>
<dbReference type="Proteomes" id="UP000248553">
    <property type="component" value="Unassembled WGS sequence"/>
</dbReference>
<feature type="chain" id="PRO_5016419017" description="Beta-lactamase-related domain-containing protein" evidence="2">
    <location>
        <begin position="22"/>
        <end position="624"/>
    </location>
</feature>
<accession>A0A328BTF0</accession>
<evidence type="ECO:0000256" key="2">
    <source>
        <dbReference type="SAM" id="SignalP"/>
    </source>
</evidence>
<keyword evidence="2" id="KW-0732">Signal</keyword>
<evidence type="ECO:0000313" key="4">
    <source>
        <dbReference type="EMBL" id="RAK70562.1"/>
    </source>
</evidence>
<proteinExistence type="predicted"/>
<dbReference type="Gene3D" id="3.40.710.10">
    <property type="entry name" value="DD-peptidase/beta-lactamase superfamily"/>
    <property type="match status" value="1"/>
</dbReference>
<comment type="caution">
    <text evidence="4">The sequence shown here is derived from an EMBL/GenBank/DDBJ whole genome shotgun (WGS) entry which is preliminary data.</text>
</comment>
<keyword evidence="1" id="KW-0812">Transmembrane</keyword>
<dbReference type="InterPro" id="IPR012338">
    <property type="entry name" value="Beta-lactam/transpept-like"/>
</dbReference>
<dbReference type="InterPro" id="IPR050491">
    <property type="entry name" value="AmpC-like"/>
</dbReference>
<organism evidence="4 5">
    <name type="scientific">Hymenobacter edaphi</name>
    <dbReference type="NCBI Taxonomy" id="2211146"/>
    <lineage>
        <taxon>Bacteria</taxon>
        <taxon>Pseudomonadati</taxon>
        <taxon>Bacteroidota</taxon>
        <taxon>Cytophagia</taxon>
        <taxon>Cytophagales</taxon>
        <taxon>Hymenobacteraceae</taxon>
        <taxon>Hymenobacter</taxon>
    </lineage>
</organism>
<dbReference type="PANTHER" id="PTHR46825">
    <property type="entry name" value="D-ALANYL-D-ALANINE-CARBOXYPEPTIDASE/ENDOPEPTIDASE AMPH"/>
    <property type="match status" value="1"/>
</dbReference>
<feature type="transmembrane region" description="Helical" evidence="1">
    <location>
        <begin position="527"/>
        <end position="547"/>
    </location>
</feature>
<dbReference type="PANTHER" id="PTHR46825:SF9">
    <property type="entry name" value="BETA-LACTAMASE-RELATED DOMAIN-CONTAINING PROTEIN"/>
    <property type="match status" value="1"/>
</dbReference>
<dbReference type="EMBL" id="QHKM01000001">
    <property type="protein sequence ID" value="RAK70562.1"/>
    <property type="molecule type" value="Genomic_DNA"/>
</dbReference>
<keyword evidence="5" id="KW-1185">Reference proteome</keyword>
<feature type="transmembrane region" description="Helical" evidence="1">
    <location>
        <begin position="594"/>
        <end position="617"/>
    </location>
</feature>
<dbReference type="OrthoDB" id="9793489at2"/>
<feature type="domain" description="Beta-lactamase-related" evidence="3">
    <location>
        <begin position="36"/>
        <end position="363"/>
    </location>
</feature>
<sequence length="624" mass="68313">MKRLLLLLPLLAGLTQPAARAQRRPISTIPQLTDSLQRIMQKEHMPGLLLTIVAHDSVLFEGGLGLADVAQQKPVTAHTLFRMGSVTKTFVAVGLLKLVQQGKLSLNDEVRKLAPEVPIDNPWEATDPVRVVHLLEHTAGFDDMHLNHVYNPTATDPRGAASVQVFRPELRCRWRPGERMSYSNPGYLLAGYLLEKRGGQPYETYLARHLLRPLGMADATFALRPAALPQLARGYRFADGHYQPIAPLPIYSGPAGSLSASAADMTRWVQFFLHDLRTSPTGPALLAPGTLRDIETTHSTLAARAGLPAQYGLANQVMNWKGPAAFRGHGGGIDGFLSTFAYQRELGVGYALSNNGGQPTKSLDKLIRDFLLRRVPAPAAPATRPLDSAALAPFLGHFSPAAPRQHMAGLNDYLLGDRQLVRRGPLLLFQPLFGDADTLLPAGPPLTFRRPGQQQASLALTHDRDGRRALVGNGTYALEASNTWWWLRPALLGLTVLLMLSSSFAGLVWLILALRRQVPRGQVLPRLLPLLASLTLVGTLIGFLGLVDHITQTGTRQPLPILVSLGPLLFAALILAGLLLTLRRFRQFRSRTVAWYLLLTYGALGWLAFALASYGWLSLRLWTV</sequence>
<evidence type="ECO:0000259" key="3">
    <source>
        <dbReference type="Pfam" id="PF00144"/>
    </source>
</evidence>
<keyword evidence="1" id="KW-0472">Membrane</keyword>
<feature type="signal peptide" evidence="2">
    <location>
        <begin position="1"/>
        <end position="21"/>
    </location>
</feature>